<dbReference type="AlphaFoldDB" id="A0A5N5JTX6"/>
<sequence length="619" mass="71109">MHKTFTLFYSLLQGSSKKEEPGNKTFRCFILLTGKTLNSHNGLMDRLQKRIPNLQVVHTVGECDIILVFCPVIRGPAPDIKAALEKLNHISDTRPAVLVVLHHTFNPECVVPDSSRAVNRENMITVDCLFHEDQGLLPCQKNEDSLARIINYVKPQSKKEKTNMEQMKRKHAVPAKKATLKYFILLTGHTLNIHEFFIAQLKYEIPQLQEVCTVDRCDFILAFCPVVSRAGTDIETALKKLNHVSAVKPAVLVVLHRTFDPECVVPDSSRAVNRGNTITVDHLFHENLGLLQCQKNHESFTRIINYIKPQIQPVLSIEDRMETEQTCMLSTRKTHKYFIYQMGNTPNSHKAFMDSLEQMSDLQKVETENECDFILTFYPVVYRDGTDIKKALKKLESISDTKPVVLVKNHGNFVPECVVPDSTRSVNRENTLFDAQSSDILARGTKHIQSQCDREQCENMEEQAAEGPSQCTFMLKETEPSKNQPKTMEIELQNKDQQLEMMRTELEKLKAELAEKNKQLEKKEILPSEGERPEMERHMQVEEEDRVLRKITQKETKLREVKVELENTVKNLQKKKKQLAIVSKLLSEGIDMVEKSKITLDSLGKEMQEKNRQIQEMMI</sequence>
<dbReference type="EMBL" id="VFJC01000028">
    <property type="protein sequence ID" value="KAB5522689.1"/>
    <property type="molecule type" value="Genomic_DNA"/>
</dbReference>
<keyword evidence="3" id="KW-1185">Reference proteome</keyword>
<keyword evidence="1" id="KW-0175">Coiled coil</keyword>
<reference evidence="2 3" key="1">
    <citation type="submission" date="2019-06" db="EMBL/GenBank/DDBJ databases">
        <title>A chromosome-scale genome assembly of the striped catfish, Pangasianodon hypophthalmus.</title>
        <authorList>
            <person name="Wen M."/>
            <person name="Zahm M."/>
            <person name="Roques C."/>
            <person name="Cabau C."/>
            <person name="Klopp C."/>
            <person name="Donnadieu C."/>
            <person name="Jouanno E."/>
            <person name="Avarre J.-C."/>
            <person name="Campet M."/>
            <person name="Ha T.T.T."/>
            <person name="Dugue R."/>
            <person name="Lampietro C."/>
            <person name="Louis A."/>
            <person name="Herpin A."/>
            <person name="Echchiki A."/>
            <person name="Berthelot C."/>
            <person name="Parey E."/>
            <person name="Roest-Crollius H."/>
            <person name="Braasch I."/>
            <person name="Postlethwait J."/>
            <person name="Bobe J."/>
            <person name="Montfort J."/>
            <person name="Bouchez O."/>
            <person name="Begum T."/>
            <person name="Schartl M."/>
            <person name="Guiguen Y."/>
        </authorList>
    </citation>
    <scope>NUCLEOTIDE SEQUENCE [LARGE SCALE GENOMIC DNA]</scope>
    <source>
        <strain evidence="2 3">Indonesia</strain>
        <tissue evidence="2">Blood</tissue>
    </source>
</reference>
<proteinExistence type="predicted"/>
<protein>
    <recommendedName>
        <fullName evidence="4">AIG1-type G domain-containing protein</fullName>
    </recommendedName>
</protein>
<accession>A0A5N5JTX6</accession>
<evidence type="ECO:0000313" key="2">
    <source>
        <dbReference type="EMBL" id="KAB5522689.1"/>
    </source>
</evidence>
<evidence type="ECO:0000256" key="1">
    <source>
        <dbReference type="SAM" id="Coils"/>
    </source>
</evidence>
<dbReference type="Proteomes" id="UP000327468">
    <property type="component" value="Chromosome 27"/>
</dbReference>
<organism evidence="2 3">
    <name type="scientific">Pangasianodon hypophthalmus</name>
    <name type="common">Striped catfish</name>
    <name type="synonym">Helicophagus hypophthalmus</name>
    <dbReference type="NCBI Taxonomy" id="310915"/>
    <lineage>
        <taxon>Eukaryota</taxon>
        <taxon>Metazoa</taxon>
        <taxon>Chordata</taxon>
        <taxon>Craniata</taxon>
        <taxon>Vertebrata</taxon>
        <taxon>Euteleostomi</taxon>
        <taxon>Actinopterygii</taxon>
        <taxon>Neopterygii</taxon>
        <taxon>Teleostei</taxon>
        <taxon>Ostariophysi</taxon>
        <taxon>Siluriformes</taxon>
        <taxon>Pangasiidae</taxon>
        <taxon>Pangasianodon</taxon>
    </lineage>
</organism>
<comment type="caution">
    <text evidence="2">The sequence shown here is derived from an EMBL/GenBank/DDBJ whole genome shotgun (WGS) entry which is preliminary data.</text>
</comment>
<feature type="coiled-coil region" evidence="1">
    <location>
        <begin position="492"/>
        <end position="613"/>
    </location>
</feature>
<dbReference type="PANTHER" id="PTHR34488:SF1">
    <property type="entry name" value="SI:CH211-245H14.1-RELATED"/>
    <property type="match status" value="1"/>
</dbReference>
<name>A0A5N5JTX6_PANHP</name>
<evidence type="ECO:0008006" key="4">
    <source>
        <dbReference type="Google" id="ProtNLM"/>
    </source>
</evidence>
<evidence type="ECO:0000313" key="3">
    <source>
        <dbReference type="Proteomes" id="UP000327468"/>
    </source>
</evidence>
<gene>
    <name evidence="2" type="ORF">PHYPO_G00162360</name>
</gene>
<dbReference type="PANTHER" id="PTHR34488">
    <property type="entry name" value="SI:CH211-245H14.1-RELATED"/>
    <property type="match status" value="1"/>
</dbReference>